<dbReference type="Proteomes" id="UP000242515">
    <property type="component" value="Unassembled WGS sequence"/>
</dbReference>
<reference evidence="2" key="1">
    <citation type="submission" date="2016-10" db="EMBL/GenBank/DDBJ databases">
        <authorList>
            <person name="Varghese N."/>
            <person name="Submissions S."/>
        </authorList>
    </citation>
    <scope>NUCLEOTIDE SEQUENCE [LARGE SCALE GENOMIC DNA]</scope>
    <source>
        <strain evidence="2">8N4</strain>
    </source>
</reference>
<name>A0A1H9ENI2_9GAMM</name>
<dbReference type="OrthoDB" id="6440753at2"/>
<gene>
    <name evidence="1" type="ORF">SAMN05216522_1026</name>
</gene>
<dbReference type="RefSeq" id="WP_092672487.1">
    <property type="nucleotide sequence ID" value="NZ_FOGC01000002.1"/>
</dbReference>
<organism evidence="1 2">
    <name type="scientific">Rosenbergiella nectarea</name>
    <dbReference type="NCBI Taxonomy" id="988801"/>
    <lineage>
        <taxon>Bacteria</taxon>
        <taxon>Pseudomonadati</taxon>
        <taxon>Pseudomonadota</taxon>
        <taxon>Gammaproteobacteria</taxon>
        <taxon>Enterobacterales</taxon>
        <taxon>Erwiniaceae</taxon>
        <taxon>Rosenbergiella</taxon>
    </lineage>
</organism>
<evidence type="ECO:0000313" key="1">
    <source>
        <dbReference type="EMBL" id="SEQ27284.1"/>
    </source>
</evidence>
<dbReference type="SUPFAM" id="SSF56563">
    <property type="entry name" value="Major capsid protein gp5"/>
    <property type="match status" value="1"/>
</dbReference>
<protein>
    <submittedName>
        <fullName evidence="1">Phage major capsid protein, HK97 family</fullName>
    </submittedName>
</protein>
<keyword evidence="2" id="KW-1185">Reference proteome</keyword>
<dbReference type="STRING" id="988801.SAMN05216522_1026"/>
<evidence type="ECO:0000313" key="2">
    <source>
        <dbReference type="Proteomes" id="UP000242515"/>
    </source>
</evidence>
<proteinExistence type="predicted"/>
<dbReference type="EMBL" id="FOGC01000002">
    <property type="protein sequence ID" value="SEQ27284.1"/>
    <property type="molecule type" value="Genomic_DNA"/>
</dbReference>
<dbReference type="AlphaFoldDB" id="A0A1H9ENI2"/>
<accession>A0A1H9ENI2</accession>
<sequence length="340" mass="36386">MASVSLLEVFNRPVVLSYMDVDPLVPSPFVQSGAFVADSRLSALLSGGSPTFVVPYIGGIDAGLEPNYGNTIYTDIAMPRDIQGGSMQGRVAYLNEAFREASLQRYLTQVNSLELIGGKLNQLWLNSAENRARATLVGLRNYDQANGKKLTTDISAATATAATGFSFDAFVDVEATMRPANRGNGVMVVHPQLAAKIRKNNQAELLQTQANIPPVTVYNGRTLVESELGTKIGTGANAKYVSLLAGAGAFSYAQIAGNDDLEVDRTAGTSNGAGDRALWTRRNMVIHPQGFSFIAAENTLTGGTERQSLSASWGDLQKAANWELTLDPLDTGFRFLISNL</sequence>